<reference evidence="2" key="1">
    <citation type="submission" date="2019-06" db="EMBL/GenBank/DDBJ databases">
        <authorList>
            <person name="Petit M.-A."/>
            <person name="Lossouarn J."/>
        </authorList>
    </citation>
    <scope>NUCLEOTIDE SEQUENCE [LARGE SCALE GENOMIC DNA]</scope>
</reference>
<evidence type="ECO:0000313" key="2">
    <source>
        <dbReference type="Proteomes" id="UP000424892"/>
    </source>
</evidence>
<dbReference type="KEGG" id="vg:55806392"/>
<dbReference type="RefSeq" id="YP_009877207.1">
    <property type="nucleotide sequence ID" value="NC_049386.1"/>
</dbReference>
<proteinExistence type="predicted"/>
<organism evidence="1 2">
    <name type="scientific">Peduovirus P22H1</name>
    <dbReference type="NCBI Taxonomy" id="2844217"/>
    <lineage>
        <taxon>Viruses</taxon>
        <taxon>Duplodnaviria</taxon>
        <taxon>Heunggongvirae</taxon>
        <taxon>Uroviricota</taxon>
        <taxon>Caudoviricetes</taxon>
        <taxon>Peduoviridae</taxon>
        <taxon>Peduovirus</taxon>
    </lineage>
</organism>
<protein>
    <submittedName>
        <fullName evidence="1">Uncharacterized protein</fullName>
    </submittedName>
</protein>
<keyword evidence="2" id="KW-1185">Reference proteome</keyword>
<evidence type="ECO:0000313" key="1">
    <source>
        <dbReference type="EMBL" id="VUD38001.1"/>
    </source>
</evidence>
<sequence>MGNFTRGKLTLSNIYPAQRPCQRQESQDQAVWRMGIRTLWATKGSWSRGLVLFNLILMRANHSVGADISFAHYGHKEQIMKNDKLTNEQQAQNKSNLKKWAGYVWKLIKWGIRLFDLATRALDYFEGGDE</sequence>
<accession>A0A653FTY5</accession>
<dbReference type="GeneID" id="55806392"/>
<name>A0A653FTY5_9CAUD</name>
<dbReference type="EMBL" id="LR595870">
    <property type="protein sequence ID" value="VUD38001.1"/>
    <property type="molecule type" value="Genomic_DNA"/>
</dbReference>
<dbReference type="Proteomes" id="UP000424892">
    <property type="component" value="Chromosome"/>
</dbReference>